<dbReference type="InterPro" id="IPR006885">
    <property type="entry name" value="NADH_UbQ_FeS_4_mit-like"/>
</dbReference>
<reference evidence="12" key="1">
    <citation type="journal article" date="2023" name="Mol. Biol. Evol.">
        <title>Third-Generation Sequencing Reveals the Adaptive Role of the Epigenome in Three Deep-Sea Polychaetes.</title>
        <authorList>
            <person name="Perez M."/>
            <person name="Aroh O."/>
            <person name="Sun Y."/>
            <person name="Lan Y."/>
            <person name="Juniper S.K."/>
            <person name="Young C.R."/>
            <person name="Angers B."/>
            <person name="Qian P.Y."/>
        </authorList>
    </citation>
    <scope>NUCLEOTIDE SEQUENCE</scope>
    <source>
        <strain evidence="12">P08H-3</strain>
    </source>
</reference>
<keyword evidence="13" id="KW-1185">Reference proteome</keyword>
<evidence type="ECO:0000256" key="8">
    <source>
        <dbReference type="ARBA" id="ARBA00022982"/>
    </source>
</evidence>
<dbReference type="AlphaFoldDB" id="A0AAD9JHY2"/>
<dbReference type="PANTHER" id="PTHR12219">
    <property type="entry name" value="NADH-UBIQUINONE OXIDOREDUCTASE"/>
    <property type="match status" value="1"/>
</dbReference>
<comment type="subcellular location">
    <subcellularLocation>
        <location evidence="11">Mitochondrion inner membrane</location>
        <topology evidence="11">Peripheral membrane protein</topology>
        <orientation evidence="11">Matrix side</orientation>
    </subcellularLocation>
</comment>
<keyword evidence="7 11" id="KW-0809">Transit peptide</keyword>
<keyword evidence="8 11" id="KW-0249">Electron transport</keyword>
<evidence type="ECO:0000256" key="6">
    <source>
        <dbReference type="ARBA" id="ARBA00022792"/>
    </source>
</evidence>
<evidence type="ECO:0000256" key="5">
    <source>
        <dbReference type="ARBA" id="ARBA00022660"/>
    </source>
</evidence>
<accession>A0AAD9JHY2</accession>
<evidence type="ECO:0000256" key="3">
    <source>
        <dbReference type="ARBA" id="ARBA00015796"/>
    </source>
</evidence>
<protein>
    <recommendedName>
        <fullName evidence="3 11">NADH dehydrogenase [ubiquinone] iron-sulfur protein 4, mitochondrial</fullName>
    </recommendedName>
</protein>
<proteinExistence type="inferred from homology"/>
<evidence type="ECO:0000256" key="2">
    <source>
        <dbReference type="ARBA" id="ARBA00005882"/>
    </source>
</evidence>
<evidence type="ECO:0000256" key="7">
    <source>
        <dbReference type="ARBA" id="ARBA00022946"/>
    </source>
</evidence>
<comment type="function">
    <text evidence="1 11">Accessory subunit of the mitochondrial membrane respiratory chain NADH dehydrogenase (Complex I), that is believed not to be involved in catalysis. Complex I functions in the transfer of electrons from NADH to the respiratory chain. The immediate electron acceptor for the enzyme is believed to be ubiquinone.</text>
</comment>
<gene>
    <name evidence="12" type="ORF">LSH36_300g02017</name>
</gene>
<evidence type="ECO:0000256" key="4">
    <source>
        <dbReference type="ARBA" id="ARBA00022448"/>
    </source>
</evidence>
<dbReference type="PANTHER" id="PTHR12219:SF8">
    <property type="entry name" value="NADH DEHYDROGENASE [UBIQUINONE] IRON-SULFUR PROTEIN 4, MITOCHONDRIAL"/>
    <property type="match status" value="1"/>
</dbReference>
<dbReference type="FunFam" id="3.30.160.190:FF:000001">
    <property type="entry name" value="NADH-ubiquinone oxidoreductase 21 kDa subunit mitochondrial"/>
    <property type="match status" value="1"/>
</dbReference>
<comment type="similarity">
    <text evidence="2 11">Belongs to the complex I NDUFS4 subunit family.</text>
</comment>
<sequence>MTLFTIMEDISTISGVPEEHIRERHVRIFIPAKNAMQSGVYKTHKWHIEFDTKERWENPLMGWISTADPLSNMDIEFASKEDAMVFCEKNGWEYHVEERQRSKPLLRSYGDNFSWNKRTRKSTK</sequence>
<evidence type="ECO:0000256" key="11">
    <source>
        <dbReference type="RuleBase" id="RU367010"/>
    </source>
</evidence>
<evidence type="ECO:0000256" key="10">
    <source>
        <dbReference type="ARBA" id="ARBA00023136"/>
    </source>
</evidence>
<keyword evidence="5 11" id="KW-0679">Respiratory chain</keyword>
<dbReference type="Gene3D" id="3.30.160.190">
    <property type="entry name" value="atu1810 like domain"/>
    <property type="match status" value="1"/>
</dbReference>
<keyword evidence="6 11" id="KW-0999">Mitochondrion inner membrane</keyword>
<dbReference type="GO" id="GO:0022900">
    <property type="term" value="P:electron transport chain"/>
    <property type="evidence" value="ECO:0007669"/>
    <property type="project" value="InterPro"/>
</dbReference>
<dbReference type="InterPro" id="IPR038532">
    <property type="entry name" value="NDUFS4-like_sf"/>
</dbReference>
<name>A0AAD9JHY2_9ANNE</name>
<keyword evidence="9 11" id="KW-0496">Mitochondrion</keyword>
<dbReference type="Proteomes" id="UP001208570">
    <property type="component" value="Unassembled WGS sequence"/>
</dbReference>
<keyword evidence="10 11" id="KW-0472">Membrane</keyword>
<organism evidence="12 13">
    <name type="scientific">Paralvinella palmiformis</name>
    <dbReference type="NCBI Taxonomy" id="53620"/>
    <lineage>
        <taxon>Eukaryota</taxon>
        <taxon>Metazoa</taxon>
        <taxon>Spiralia</taxon>
        <taxon>Lophotrochozoa</taxon>
        <taxon>Annelida</taxon>
        <taxon>Polychaeta</taxon>
        <taxon>Sedentaria</taxon>
        <taxon>Canalipalpata</taxon>
        <taxon>Terebellida</taxon>
        <taxon>Terebelliformia</taxon>
        <taxon>Alvinellidae</taxon>
        <taxon>Paralvinella</taxon>
    </lineage>
</organism>
<dbReference type="GO" id="GO:0005743">
    <property type="term" value="C:mitochondrial inner membrane"/>
    <property type="evidence" value="ECO:0007669"/>
    <property type="project" value="UniProtKB-SubCell"/>
</dbReference>
<evidence type="ECO:0000313" key="12">
    <source>
        <dbReference type="EMBL" id="KAK2153331.1"/>
    </source>
</evidence>
<evidence type="ECO:0000313" key="13">
    <source>
        <dbReference type="Proteomes" id="UP001208570"/>
    </source>
</evidence>
<keyword evidence="4 11" id="KW-0813">Transport</keyword>
<dbReference type="EMBL" id="JAODUP010000300">
    <property type="protein sequence ID" value="KAK2153331.1"/>
    <property type="molecule type" value="Genomic_DNA"/>
</dbReference>
<dbReference type="Pfam" id="PF04800">
    <property type="entry name" value="NDUS4"/>
    <property type="match status" value="1"/>
</dbReference>
<evidence type="ECO:0000256" key="9">
    <source>
        <dbReference type="ARBA" id="ARBA00023128"/>
    </source>
</evidence>
<evidence type="ECO:0000256" key="1">
    <source>
        <dbReference type="ARBA" id="ARBA00003195"/>
    </source>
</evidence>
<comment type="caution">
    <text evidence="12">The sequence shown here is derived from an EMBL/GenBank/DDBJ whole genome shotgun (WGS) entry which is preliminary data.</text>
</comment>